<protein>
    <recommendedName>
        <fullName evidence="4">Carboxymuconolactone decarboxylase</fullName>
    </recommendedName>
</protein>
<keyword evidence="1" id="KW-0812">Transmembrane</keyword>
<dbReference type="RefSeq" id="WP_244680784.1">
    <property type="nucleotide sequence ID" value="NZ_JALIRM010000002.1"/>
</dbReference>
<comment type="caution">
    <text evidence="2">The sequence shown here is derived from an EMBL/GenBank/DDBJ whole genome shotgun (WGS) entry which is preliminary data.</text>
</comment>
<evidence type="ECO:0000256" key="1">
    <source>
        <dbReference type="SAM" id="Phobius"/>
    </source>
</evidence>
<keyword evidence="1" id="KW-1133">Transmembrane helix</keyword>
<keyword evidence="1" id="KW-0472">Membrane</keyword>
<reference evidence="2 3" key="1">
    <citation type="submission" date="2023-07" db="EMBL/GenBank/DDBJ databases">
        <title>Genomic Encyclopedia of Type Strains, Phase IV (KMG-IV): sequencing the most valuable type-strain genomes for metagenomic binning, comparative biology and taxonomic classification.</title>
        <authorList>
            <person name="Goeker M."/>
        </authorList>
    </citation>
    <scope>NUCLEOTIDE SEQUENCE [LARGE SCALE GENOMIC DNA]</scope>
    <source>
        <strain evidence="2 3">DSM 27848</strain>
    </source>
</reference>
<organism evidence="2 3">
    <name type="scientific">Lederbergia wuyishanensis</name>
    <dbReference type="NCBI Taxonomy" id="1347903"/>
    <lineage>
        <taxon>Bacteria</taxon>
        <taxon>Bacillati</taxon>
        <taxon>Bacillota</taxon>
        <taxon>Bacilli</taxon>
        <taxon>Bacillales</taxon>
        <taxon>Bacillaceae</taxon>
        <taxon>Lederbergia</taxon>
    </lineage>
</organism>
<sequence length="54" mass="6429">MFDAVGAMINIIFFVLVIYLISRVAHFFNYTKNRLNEIDKKIDEIKEYISNKDN</sequence>
<evidence type="ECO:0000313" key="3">
    <source>
        <dbReference type="Proteomes" id="UP001232343"/>
    </source>
</evidence>
<proteinExistence type="predicted"/>
<evidence type="ECO:0008006" key="4">
    <source>
        <dbReference type="Google" id="ProtNLM"/>
    </source>
</evidence>
<accession>A0ABU0D2P5</accession>
<feature type="transmembrane region" description="Helical" evidence="1">
    <location>
        <begin position="6"/>
        <end position="25"/>
    </location>
</feature>
<name>A0ABU0D2P5_9BACI</name>
<keyword evidence="3" id="KW-1185">Reference proteome</keyword>
<dbReference type="Proteomes" id="UP001232343">
    <property type="component" value="Unassembled WGS sequence"/>
</dbReference>
<evidence type="ECO:0000313" key="2">
    <source>
        <dbReference type="EMBL" id="MDQ0342680.1"/>
    </source>
</evidence>
<dbReference type="EMBL" id="JAUSUO010000002">
    <property type="protein sequence ID" value="MDQ0342680.1"/>
    <property type="molecule type" value="Genomic_DNA"/>
</dbReference>
<gene>
    <name evidence="2" type="ORF">J2S14_001492</name>
</gene>